<keyword evidence="4" id="KW-0309">Germination</keyword>
<evidence type="ECO:0000256" key="1">
    <source>
        <dbReference type="ARBA" id="ARBA00004141"/>
    </source>
</evidence>
<dbReference type="GO" id="GO:0016020">
    <property type="term" value="C:membrane"/>
    <property type="evidence" value="ECO:0007669"/>
    <property type="project" value="UniProtKB-SubCell"/>
</dbReference>
<evidence type="ECO:0000313" key="9">
    <source>
        <dbReference type="EMBL" id="QGQ96148.1"/>
    </source>
</evidence>
<comment type="subcellular location">
    <subcellularLocation>
        <location evidence="1">Membrane</location>
        <topology evidence="1">Multi-pass membrane protein</topology>
    </subcellularLocation>
</comment>
<feature type="transmembrane region" description="Helical" evidence="8">
    <location>
        <begin position="117"/>
        <end position="139"/>
    </location>
</feature>
<dbReference type="InterPro" id="IPR004761">
    <property type="entry name" value="Spore_GerAB"/>
</dbReference>
<name>A0A6B8RLA0_9BACL</name>
<dbReference type="Proteomes" id="UP000426246">
    <property type="component" value="Chromosome"/>
</dbReference>
<feature type="transmembrane region" description="Helical" evidence="8">
    <location>
        <begin position="249"/>
        <end position="268"/>
    </location>
</feature>
<organism evidence="9 10">
    <name type="scientific">Paenibacillus psychroresistens</name>
    <dbReference type="NCBI Taxonomy" id="1778678"/>
    <lineage>
        <taxon>Bacteria</taxon>
        <taxon>Bacillati</taxon>
        <taxon>Bacillota</taxon>
        <taxon>Bacilli</taxon>
        <taxon>Bacillales</taxon>
        <taxon>Paenibacillaceae</taxon>
        <taxon>Paenibacillus</taxon>
    </lineage>
</organism>
<comment type="similarity">
    <text evidence="2">Belongs to the amino acid-polyamine-organocation (APC) superfamily. Spore germination protein (SGP) (TC 2.A.3.9) family.</text>
</comment>
<proteinExistence type="inferred from homology"/>
<protein>
    <submittedName>
        <fullName evidence="9">Spore gernimation protein</fullName>
    </submittedName>
</protein>
<dbReference type="Gene3D" id="1.20.1740.10">
    <property type="entry name" value="Amino acid/polyamine transporter I"/>
    <property type="match status" value="1"/>
</dbReference>
<evidence type="ECO:0000256" key="8">
    <source>
        <dbReference type="SAM" id="Phobius"/>
    </source>
</evidence>
<evidence type="ECO:0000256" key="5">
    <source>
        <dbReference type="ARBA" id="ARBA00022692"/>
    </source>
</evidence>
<feature type="transmembrane region" description="Helical" evidence="8">
    <location>
        <begin position="336"/>
        <end position="358"/>
    </location>
</feature>
<dbReference type="EMBL" id="CP034235">
    <property type="protein sequence ID" value="QGQ96148.1"/>
    <property type="molecule type" value="Genomic_DNA"/>
</dbReference>
<reference evidence="10" key="1">
    <citation type="submission" date="2018-11" db="EMBL/GenBank/DDBJ databases">
        <title>Complete genome sequence of Paenibacillus sp. ML311-T8.</title>
        <authorList>
            <person name="Nam Y.-D."/>
            <person name="Kang J."/>
            <person name="Chung W.-H."/>
            <person name="Park Y.S."/>
        </authorList>
    </citation>
    <scope>NUCLEOTIDE SEQUENCE [LARGE SCALE GENOMIC DNA]</scope>
    <source>
        <strain evidence="10">ML311-T8</strain>
    </source>
</reference>
<evidence type="ECO:0000256" key="4">
    <source>
        <dbReference type="ARBA" id="ARBA00022544"/>
    </source>
</evidence>
<feature type="transmembrane region" description="Helical" evidence="8">
    <location>
        <begin position="307"/>
        <end position="324"/>
    </location>
</feature>
<keyword evidence="6 8" id="KW-1133">Transmembrane helix</keyword>
<dbReference type="PANTHER" id="PTHR34975">
    <property type="entry name" value="SPORE GERMINATION PROTEIN A2"/>
    <property type="match status" value="1"/>
</dbReference>
<evidence type="ECO:0000256" key="7">
    <source>
        <dbReference type="ARBA" id="ARBA00023136"/>
    </source>
</evidence>
<feature type="transmembrane region" description="Helical" evidence="8">
    <location>
        <begin position="151"/>
        <end position="172"/>
    </location>
</feature>
<keyword evidence="5 8" id="KW-0812">Transmembrane</keyword>
<feature type="transmembrane region" description="Helical" evidence="8">
    <location>
        <begin position="274"/>
        <end position="295"/>
    </location>
</feature>
<dbReference type="OrthoDB" id="2380240at2"/>
<feature type="transmembrane region" description="Helical" evidence="8">
    <location>
        <begin position="221"/>
        <end position="242"/>
    </location>
</feature>
<dbReference type="AlphaFoldDB" id="A0A6B8RLA0"/>
<gene>
    <name evidence="9" type="ORF">EHS13_15325</name>
</gene>
<accession>A0A6B8RLA0</accession>
<sequence length="376" mass="42875">MENKISDKYNISPFMVFFLLYASMVEVGVLNYQRILVNHAGYNAWISIVITGISIHLIVWMIYKIISSNEASIDLVAINSICFGAFTGKILNIAIILYFFFGAFITFRGHVAVIQVWLFPAMPILPISLIIAVLIYYTISGGFRSITGISFWGTIASIICILPLPFLILRYLHPQNLLPLVNHSLADLLLSSKSMVFQYLGIEALLMFHPFIQAPAKSQKWAHLAVFSATFLYLSFGLATFMYYSEDQLLLNIWPTMHIIMILAVPLFQRLELFIVSVLFITMLASISLGLWVACRGAKNSLHIKQPLSLIAFLIGFLILEALIKDYNTIKQLTAYYTTVGFYFIYVYIPLIFVIMQIRKKWRKRLKSQSKPENAF</sequence>
<evidence type="ECO:0000256" key="6">
    <source>
        <dbReference type="ARBA" id="ARBA00022989"/>
    </source>
</evidence>
<dbReference type="RefSeq" id="WP_155701186.1">
    <property type="nucleotide sequence ID" value="NZ_CP034235.1"/>
</dbReference>
<keyword evidence="7 8" id="KW-0472">Membrane</keyword>
<dbReference type="PANTHER" id="PTHR34975:SF2">
    <property type="entry name" value="SPORE GERMINATION PROTEIN A2"/>
    <property type="match status" value="1"/>
</dbReference>
<dbReference type="KEGG" id="ppsc:EHS13_15325"/>
<dbReference type="GO" id="GO:0009847">
    <property type="term" value="P:spore germination"/>
    <property type="evidence" value="ECO:0007669"/>
    <property type="project" value="InterPro"/>
</dbReference>
<dbReference type="Pfam" id="PF03845">
    <property type="entry name" value="Spore_permease"/>
    <property type="match status" value="1"/>
</dbReference>
<evidence type="ECO:0000256" key="3">
    <source>
        <dbReference type="ARBA" id="ARBA00022448"/>
    </source>
</evidence>
<keyword evidence="10" id="KW-1185">Reference proteome</keyword>
<feature type="transmembrane region" description="Helical" evidence="8">
    <location>
        <begin position="44"/>
        <end position="63"/>
    </location>
</feature>
<feature type="transmembrane region" description="Helical" evidence="8">
    <location>
        <begin position="75"/>
        <end position="105"/>
    </location>
</feature>
<evidence type="ECO:0000256" key="2">
    <source>
        <dbReference type="ARBA" id="ARBA00007998"/>
    </source>
</evidence>
<evidence type="ECO:0000313" key="10">
    <source>
        <dbReference type="Proteomes" id="UP000426246"/>
    </source>
</evidence>
<keyword evidence="3" id="KW-0813">Transport</keyword>
<feature type="transmembrane region" description="Helical" evidence="8">
    <location>
        <begin position="12"/>
        <end position="32"/>
    </location>
</feature>